<dbReference type="Pfam" id="PF12689">
    <property type="entry name" value="Acid_PPase"/>
    <property type="match status" value="1"/>
</dbReference>
<dbReference type="InterPro" id="IPR010036">
    <property type="entry name" value="MDP_1_eu_arc"/>
</dbReference>
<dbReference type="GO" id="GO:0004674">
    <property type="term" value="F:protein serine/threonine kinase activity"/>
    <property type="evidence" value="ECO:0007669"/>
    <property type="project" value="UniProtKB-KW"/>
</dbReference>
<evidence type="ECO:0000256" key="1">
    <source>
        <dbReference type="ARBA" id="ARBA00022527"/>
    </source>
</evidence>
<dbReference type="GO" id="GO:0016791">
    <property type="term" value="F:phosphatase activity"/>
    <property type="evidence" value="ECO:0007669"/>
    <property type="project" value="InterPro"/>
</dbReference>
<evidence type="ECO:0000313" key="9">
    <source>
        <dbReference type="EMBL" id="KAG0667569.1"/>
    </source>
</evidence>
<dbReference type="EMBL" id="PUHQ01000001">
    <property type="protein sequence ID" value="KAG0667569.1"/>
    <property type="molecule type" value="Genomic_DNA"/>
</dbReference>
<dbReference type="CDD" id="cd14134">
    <property type="entry name" value="PKc_CLK"/>
    <property type="match status" value="1"/>
</dbReference>
<dbReference type="PANTHER" id="PTHR45646">
    <property type="entry name" value="SERINE/THREONINE-PROTEIN KINASE DOA-RELATED"/>
    <property type="match status" value="1"/>
</dbReference>
<dbReference type="InterPro" id="IPR000719">
    <property type="entry name" value="Prot_kinase_dom"/>
</dbReference>
<dbReference type="Pfam" id="PF00069">
    <property type="entry name" value="Pkinase"/>
    <property type="match status" value="1"/>
</dbReference>
<evidence type="ECO:0000256" key="6">
    <source>
        <dbReference type="PROSITE-ProRule" id="PRU10141"/>
    </source>
</evidence>
<reference evidence="9 10" key="1">
    <citation type="submission" date="2020-11" db="EMBL/GenBank/DDBJ databases">
        <title>Kefir isolates.</title>
        <authorList>
            <person name="Marcisauskas S."/>
            <person name="Kim Y."/>
            <person name="Blasche S."/>
        </authorList>
    </citation>
    <scope>NUCLEOTIDE SEQUENCE [LARGE SCALE GENOMIC DNA]</scope>
    <source>
        <strain evidence="9 10">KR</strain>
    </source>
</reference>
<dbReference type="SFLD" id="SFLDS00003">
    <property type="entry name" value="Haloacid_Dehalogenase"/>
    <property type="match status" value="1"/>
</dbReference>
<dbReference type="PANTHER" id="PTHR45646:SF11">
    <property type="entry name" value="SERINE_THREONINE-PROTEIN KINASE DOA"/>
    <property type="match status" value="1"/>
</dbReference>
<gene>
    <name evidence="9" type="primary">KNS1</name>
    <name evidence="9" type="ORF">C6P46_000105</name>
</gene>
<dbReference type="InterPro" id="IPR008271">
    <property type="entry name" value="Ser/Thr_kinase_AS"/>
</dbReference>
<dbReference type="SUPFAM" id="SSF56784">
    <property type="entry name" value="HAD-like"/>
    <property type="match status" value="1"/>
</dbReference>
<evidence type="ECO:0000259" key="8">
    <source>
        <dbReference type="PROSITE" id="PS50011"/>
    </source>
</evidence>
<accession>A0A9P7BAP1</accession>
<feature type="compositionally biased region" description="Polar residues" evidence="7">
    <location>
        <begin position="365"/>
        <end position="377"/>
    </location>
</feature>
<dbReference type="PROSITE" id="PS50011">
    <property type="entry name" value="PROTEIN_KINASE_DOM"/>
    <property type="match status" value="1"/>
</dbReference>
<name>A0A9P7BAP1_RHOMI</name>
<dbReference type="PROSITE" id="PS00107">
    <property type="entry name" value="PROTEIN_KINASE_ATP"/>
    <property type="match status" value="1"/>
</dbReference>
<comment type="caution">
    <text evidence="9">The sequence shown here is derived from an EMBL/GenBank/DDBJ whole genome shotgun (WGS) entry which is preliminary data.</text>
</comment>
<evidence type="ECO:0000256" key="7">
    <source>
        <dbReference type="SAM" id="MobiDB-lite"/>
    </source>
</evidence>
<dbReference type="NCBIfam" id="TIGR01685">
    <property type="entry name" value="MDP-1"/>
    <property type="match status" value="1"/>
</dbReference>
<dbReference type="Gene3D" id="1.10.510.10">
    <property type="entry name" value="Transferase(Phosphotransferase) domain 1"/>
    <property type="match status" value="1"/>
</dbReference>
<dbReference type="GO" id="GO:0005634">
    <property type="term" value="C:nucleus"/>
    <property type="evidence" value="ECO:0007669"/>
    <property type="project" value="TreeGrafter"/>
</dbReference>
<sequence length="846" mass="94353">MTKAPVKLAGELPQMVVFDLDYTLWPLWCDTHVTPPLLRRGNDLNQIFDRHGEGVGFYPDVPDILLQLHHSEIHVAAASRTHAPKVARQMLSELTLNGSRRDAGRNPLKAKDAGSKGTLSAIQLFDSMEIYPGSKLEHFRELNRQTGIPFEQMLFFDDESRNREVAKLGVTFVLVGPAGVTRVCLSPRATICEWREEAIGETGGEHRRCKGESPHGRLLAPEAPRPRLRELKDCQRPHPPLTRRARDLYIPHRPLSTSPSPPVSEDINKRPDCSPTRSNPQSMASRVAAVQVEPPRPSRTYANSTGARPPQRRAAEVPYRIERVRDAAGLEREILTLEDTPEPGSASTSRSAAGAHPPPPVAGPSYSNGNAHASTSSARHDPYSGYEPAAKKRKSDVGASHHGYAPAAAAANGYPQPGTYAPAASTSGTKRKHDDYARESRGAQRQRLNEKQAQPEQSYSDADGHFIVRLDSVVYDSTSSHSYTIKKQLGQGTFGKVVQAESLGDGRQYAVKIIRAVHKYQEAAKTEIRVLKALRKNDLENVKYVAPSLPSALVNNRLTEMLRSCRKCIPLLHTFDFYGHTCLVTPLLSASVFDFLKDNSYEPFPLSHVQSFAKQLLTSIKYVHDSKLIHTDLKPENILLEDNASVVIPGKRTRNRKILKDTSIQLIDFGSATFEKEYHAQVVSTRHYRAPEIILCTGWSYPCDMWSIGCILVEFVTGEALFQTHDNLEHLAMMQQVFGDMPSDLLSKGRKQTAAQHPDWFKKGKGGRYGLNFPQPSTQKQSRNFVKGMKQLRNIIAPRDAAGEAFFELCQGLLRWDPKDRWDVNRALNSRFITSCKIVDEGVLDR</sequence>
<evidence type="ECO:0000256" key="3">
    <source>
        <dbReference type="ARBA" id="ARBA00022741"/>
    </source>
</evidence>
<dbReference type="OrthoDB" id="283111at2759"/>
<dbReference type="InterPro" id="IPR051175">
    <property type="entry name" value="CLK_kinases"/>
</dbReference>
<dbReference type="InterPro" id="IPR036412">
    <property type="entry name" value="HAD-like_sf"/>
</dbReference>
<dbReference type="SMART" id="SM00220">
    <property type="entry name" value="S_TKc"/>
    <property type="match status" value="1"/>
</dbReference>
<dbReference type="GO" id="GO:0005524">
    <property type="term" value="F:ATP binding"/>
    <property type="evidence" value="ECO:0007669"/>
    <property type="project" value="UniProtKB-UniRule"/>
</dbReference>
<dbReference type="Proteomes" id="UP000777482">
    <property type="component" value="Unassembled WGS sequence"/>
</dbReference>
<dbReference type="SUPFAM" id="SSF56112">
    <property type="entry name" value="Protein kinase-like (PK-like)"/>
    <property type="match status" value="1"/>
</dbReference>
<evidence type="ECO:0000256" key="5">
    <source>
        <dbReference type="ARBA" id="ARBA00022840"/>
    </source>
</evidence>
<dbReference type="InterPro" id="IPR011009">
    <property type="entry name" value="Kinase-like_dom_sf"/>
</dbReference>
<evidence type="ECO:0000256" key="2">
    <source>
        <dbReference type="ARBA" id="ARBA00022679"/>
    </source>
</evidence>
<feature type="region of interest" description="Disordered" evidence="7">
    <location>
        <begin position="228"/>
        <end position="320"/>
    </location>
</feature>
<dbReference type="GO" id="GO:0043484">
    <property type="term" value="P:regulation of RNA splicing"/>
    <property type="evidence" value="ECO:0007669"/>
    <property type="project" value="TreeGrafter"/>
</dbReference>
<keyword evidence="3 6" id="KW-0547">Nucleotide-binding</keyword>
<keyword evidence="2" id="KW-0808">Transferase</keyword>
<keyword evidence="1" id="KW-0723">Serine/threonine-protein kinase</keyword>
<feature type="compositionally biased region" description="Low complexity" evidence="7">
    <location>
        <begin position="344"/>
        <end position="355"/>
    </location>
</feature>
<keyword evidence="5 6" id="KW-0067">ATP-binding</keyword>
<keyword evidence="4 9" id="KW-0418">Kinase</keyword>
<keyword evidence="10" id="KW-1185">Reference proteome</keyword>
<feature type="region of interest" description="Disordered" evidence="7">
    <location>
        <begin position="334"/>
        <end position="462"/>
    </location>
</feature>
<evidence type="ECO:0000313" key="10">
    <source>
        <dbReference type="Proteomes" id="UP000777482"/>
    </source>
</evidence>
<protein>
    <submittedName>
        <fullName evidence="9">Dual specificity protein kinase kns1</fullName>
    </submittedName>
</protein>
<feature type="compositionally biased region" description="Polar residues" evidence="7">
    <location>
        <begin position="275"/>
        <end position="284"/>
    </location>
</feature>
<proteinExistence type="predicted"/>
<feature type="compositionally biased region" description="Polar residues" evidence="7">
    <location>
        <begin position="451"/>
        <end position="460"/>
    </location>
</feature>
<dbReference type="Gene3D" id="3.40.50.1000">
    <property type="entry name" value="HAD superfamily/HAD-like"/>
    <property type="match status" value="1"/>
</dbReference>
<dbReference type="SFLD" id="SFLDG01129">
    <property type="entry name" value="C1.5:_HAD__Beta-PGM__Phosphata"/>
    <property type="match status" value="1"/>
</dbReference>
<evidence type="ECO:0000256" key="4">
    <source>
        <dbReference type="ARBA" id="ARBA00022777"/>
    </source>
</evidence>
<feature type="binding site" evidence="6">
    <location>
        <position position="512"/>
    </location>
    <ligand>
        <name>ATP</name>
        <dbReference type="ChEBI" id="CHEBI:30616"/>
    </ligand>
</feature>
<dbReference type="PROSITE" id="PS00108">
    <property type="entry name" value="PROTEIN_KINASE_ST"/>
    <property type="match status" value="1"/>
</dbReference>
<organism evidence="9 10">
    <name type="scientific">Rhodotorula mucilaginosa</name>
    <name type="common">Yeast</name>
    <name type="synonym">Rhodotorula rubra</name>
    <dbReference type="NCBI Taxonomy" id="5537"/>
    <lineage>
        <taxon>Eukaryota</taxon>
        <taxon>Fungi</taxon>
        <taxon>Dikarya</taxon>
        <taxon>Basidiomycota</taxon>
        <taxon>Pucciniomycotina</taxon>
        <taxon>Microbotryomycetes</taxon>
        <taxon>Sporidiobolales</taxon>
        <taxon>Sporidiobolaceae</taxon>
        <taxon>Rhodotorula</taxon>
    </lineage>
</organism>
<dbReference type="InterPro" id="IPR023214">
    <property type="entry name" value="HAD_sf"/>
</dbReference>
<dbReference type="NCBIfam" id="TIGR01681">
    <property type="entry name" value="HAD-SF-IIIC"/>
    <property type="match status" value="1"/>
</dbReference>
<dbReference type="InterPro" id="IPR010033">
    <property type="entry name" value="HAD_SF_ppase_IIIC"/>
</dbReference>
<dbReference type="InterPro" id="IPR017441">
    <property type="entry name" value="Protein_kinase_ATP_BS"/>
</dbReference>
<feature type="compositionally biased region" description="Basic and acidic residues" evidence="7">
    <location>
        <begin position="432"/>
        <end position="450"/>
    </location>
</feature>
<dbReference type="SFLD" id="SFLDG01131">
    <property type="entry name" value="C1.5.2:_MDP_Like"/>
    <property type="match status" value="1"/>
</dbReference>
<dbReference type="AlphaFoldDB" id="A0A9P7BAP1"/>
<feature type="domain" description="Protein kinase" evidence="8">
    <location>
        <begin position="483"/>
        <end position="833"/>
    </location>
</feature>
<dbReference type="Gene3D" id="3.30.200.20">
    <property type="entry name" value="Phosphorylase Kinase, domain 1"/>
    <property type="match status" value="1"/>
</dbReference>